<evidence type="ECO:0000313" key="2">
    <source>
        <dbReference type="EMBL" id="KAF9071054.1"/>
    </source>
</evidence>
<sequence length="615" mass="69428">MSSEFPTTRINRFLRPLRNRCASLASFVVRPTMPSATYASTNVFTKSVPPLCIIPSPNSATRLDSPSYELSQKIYAVCHVFKDIVEKTEEIRAQSEGKRLPRIPSLSMLCSLAIGTYADPEIEEDATRLEEEQSVHMVEALYDGIPALYRGWTLVSHAMTIILSECPLSPTLLKNLLDITLNHDLPYYSEILLCHLLSVALSPPTPNRSPPICHPAHSNFLLELLSRWEQNNNPSYTFFHLFNEVMAMGNYDAWVCKATTKLLLHDCRKDPLRLASVSSNLVRFISQPNLHLPSRSLSVSIIPQVSPSSALRRLLRMWLERVLHFCLLPIGVIDYFGFCEFLQICMQCWQGLSSFGNIPDQDVVSAIICIATLFLSRKMENSSDLLVLVLSQDLNSTSTTFAPLISQTFASFTVLSECSQRIETYASSLVECGLVQLEASLWASALREVENFDPLLQRYSKGALYEYRGLLIDRVEDAEYRCYGSRNDGLTEIINSPQTMQQRSGCDWEAPQRKRRFSDKNPTLTCYTRTYTLDFSSHLDGDQLKKRPRLIPRVSSFTSLLSNALSNRIVLHKENRQTDPDEEDDSSLHETDVVFPSSDDCLDLLAYGSSSPTRS</sequence>
<dbReference type="Proteomes" id="UP000772434">
    <property type="component" value="Unassembled WGS sequence"/>
</dbReference>
<feature type="region of interest" description="Disordered" evidence="1">
    <location>
        <begin position="573"/>
        <end position="594"/>
    </location>
</feature>
<name>A0A9P5PRS4_9AGAR</name>
<protein>
    <submittedName>
        <fullName evidence="2">Uncharacterized protein</fullName>
    </submittedName>
</protein>
<organism evidence="2 3">
    <name type="scientific">Rhodocollybia butyracea</name>
    <dbReference type="NCBI Taxonomy" id="206335"/>
    <lineage>
        <taxon>Eukaryota</taxon>
        <taxon>Fungi</taxon>
        <taxon>Dikarya</taxon>
        <taxon>Basidiomycota</taxon>
        <taxon>Agaricomycotina</taxon>
        <taxon>Agaricomycetes</taxon>
        <taxon>Agaricomycetidae</taxon>
        <taxon>Agaricales</taxon>
        <taxon>Marasmiineae</taxon>
        <taxon>Omphalotaceae</taxon>
        <taxon>Rhodocollybia</taxon>
    </lineage>
</organism>
<comment type="caution">
    <text evidence="2">The sequence shown here is derived from an EMBL/GenBank/DDBJ whole genome shotgun (WGS) entry which is preliminary data.</text>
</comment>
<gene>
    <name evidence="2" type="ORF">BDP27DRAFT_1446544</name>
</gene>
<evidence type="ECO:0000313" key="3">
    <source>
        <dbReference type="Proteomes" id="UP000772434"/>
    </source>
</evidence>
<proteinExistence type="predicted"/>
<evidence type="ECO:0000256" key="1">
    <source>
        <dbReference type="SAM" id="MobiDB-lite"/>
    </source>
</evidence>
<reference evidence="2" key="1">
    <citation type="submission" date="2020-11" db="EMBL/GenBank/DDBJ databases">
        <authorList>
            <consortium name="DOE Joint Genome Institute"/>
            <person name="Ahrendt S."/>
            <person name="Riley R."/>
            <person name="Andreopoulos W."/>
            <person name="Labutti K."/>
            <person name="Pangilinan J."/>
            <person name="Ruiz-Duenas F.J."/>
            <person name="Barrasa J.M."/>
            <person name="Sanchez-Garcia M."/>
            <person name="Camarero S."/>
            <person name="Miyauchi S."/>
            <person name="Serrano A."/>
            <person name="Linde D."/>
            <person name="Babiker R."/>
            <person name="Drula E."/>
            <person name="Ayuso-Fernandez I."/>
            <person name="Pacheco R."/>
            <person name="Padilla G."/>
            <person name="Ferreira P."/>
            <person name="Barriuso J."/>
            <person name="Kellner H."/>
            <person name="Castanera R."/>
            <person name="Alfaro M."/>
            <person name="Ramirez L."/>
            <person name="Pisabarro A.G."/>
            <person name="Kuo A."/>
            <person name="Tritt A."/>
            <person name="Lipzen A."/>
            <person name="He G."/>
            <person name="Yan M."/>
            <person name="Ng V."/>
            <person name="Cullen D."/>
            <person name="Martin F."/>
            <person name="Rosso M.-N."/>
            <person name="Henrissat B."/>
            <person name="Hibbett D."/>
            <person name="Martinez A.T."/>
            <person name="Grigoriev I.V."/>
        </authorList>
    </citation>
    <scope>NUCLEOTIDE SEQUENCE</scope>
    <source>
        <strain evidence="2">AH 40177</strain>
    </source>
</reference>
<keyword evidence="3" id="KW-1185">Reference proteome</keyword>
<dbReference type="EMBL" id="JADNRY010000035">
    <property type="protein sequence ID" value="KAF9071054.1"/>
    <property type="molecule type" value="Genomic_DNA"/>
</dbReference>
<accession>A0A9P5PRS4</accession>
<dbReference type="AlphaFoldDB" id="A0A9P5PRS4"/>
<dbReference type="OrthoDB" id="3158032at2759"/>